<dbReference type="SMART" id="SM00155">
    <property type="entry name" value="PLDc"/>
    <property type="match status" value="2"/>
</dbReference>
<dbReference type="InterPro" id="IPR025202">
    <property type="entry name" value="PLD-like_dom"/>
</dbReference>
<dbReference type="CDD" id="cd09156">
    <property type="entry name" value="PLDc_CLS_unchar1_1"/>
    <property type="match status" value="1"/>
</dbReference>
<evidence type="ECO:0000256" key="5">
    <source>
        <dbReference type="ARBA" id="ARBA00023136"/>
    </source>
</evidence>
<dbReference type="AlphaFoldDB" id="Q30RE7"/>
<evidence type="ECO:0000256" key="4">
    <source>
        <dbReference type="ARBA" id="ARBA00022989"/>
    </source>
</evidence>
<keyword evidence="5 6" id="KW-0472">Membrane</keyword>
<keyword evidence="4 6" id="KW-1133">Transmembrane helix</keyword>
<dbReference type="OrthoDB" id="9762009at2"/>
<evidence type="ECO:0000259" key="7">
    <source>
        <dbReference type="PROSITE" id="PS50035"/>
    </source>
</evidence>
<dbReference type="HOGENOM" id="CLU_038053_1_0_7"/>
<reference evidence="8 9" key="1">
    <citation type="journal article" date="2008" name="Appl. Environ. Microbiol.">
        <title>Genome of the epsilonproteobacterial chemolithoautotroph Sulfurimonas denitrificans.</title>
        <authorList>
            <person name="Sievert S.M."/>
            <person name="Scott K.M."/>
            <person name="Klotz M.G."/>
            <person name="Chain P.S.G."/>
            <person name="Hauser L.J."/>
            <person name="Hemp J."/>
            <person name="Huegler M."/>
            <person name="Land M."/>
            <person name="Lapidus A."/>
            <person name="Larimer F.W."/>
            <person name="Lucas S."/>
            <person name="Malfatti S.A."/>
            <person name="Meyer F."/>
            <person name="Paulsen I.T."/>
            <person name="Ren Q."/>
            <person name="Simon J."/>
            <person name="Bailey K."/>
            <person name="Diaz E."/>
            <person name="Fitzpatrick K.A."/>
            <person name="Glover B."/>
            <person name="Gwatney N."/>
            <person name="Korajkic A."/>
            <person name="Long A."/>
            <person name="Mobberley J.M."/>
            <person name="Pantry S.N."/>
            <person name="Pazder G."/>
            <person name="Peterson S."/>
            <person name="Quintanilla J.D."/>
            <person name="Sprinkle R."/>
            <person name="Stephens J."/>
            <person name="Thomas P."/>
            <person name="Vaughn R."/>
            <person name="Weber M.J."/>
            <person name="Wooten L.L."/>
        </authorList>
    </citation>
    <scope>NUCLEOTIDE SEQUENCE [LARGE SCALE GENOMIC DNA]</scope>
    <source>
        <strain evidence="9">ATCC 33889 / DSM 1251</strain>
    </source>
</reference>
<evidence type="ECO:0000256" key="2">
    <source>
        <dbReference type="ARBA" id="ARBA00022475"/>
    </source>
</evidence>
<sequence>MKQEIILYHSFVVLGSLLIFIVLLHMLYRRRNPSAIIAWILSIIVIPYIAMPLYFIIGLRKRENRYKKSPILLENQDFSSPLANKNFKLYTESTEAYRVLLECIKEAKSSIYISTYIFEYDATTKEIMKALISRAKDGVEIKVLADSLGSIFLYITQYRLKELRDAGVRFEFFMPIFKMPLRNYINLRNHRKIYLFDSKIALNSGGNLSDNYLGAEYSKERWRDLLFLVEGESVKEYFELFASDWFYASREKLQPAKEQHESGDFLLHVVPSGPDTQRDVFYEMLLSNIYEAKKSISIITPYFIPNSSLMEALIIAKHKGVDIALITPKEANHTIINLARGSYIRELEENGIKIYLHVGAMLHAKAIIFDNKCVVLGSANFDNRSLFLNYEVATFVYNDKAIKEIHSWSKKLMKESTIGASDVSTLRRIFENFMRIFAPQL</sequence>
<evidence type="ECO:0000256" key="1">
    <source>
        <dbReference type="ARBA" id="ARBA00004651"/>
    </source>
</evidence>
<evidence type="ECO:0000313" key="9">
    <source>
        <dbReference type="Proteomes" id="UP000002714"/>
    </source>
</evidence>
<proteinExistence type="predicted"/>
<feature type="domain" description="PLD phosphodiesterase" evidence="7">
    <location>
        <begin position="358"/>
        <end position="385"/>
    </location>
</feature>
<dbReference type="Proteomes" id="UP000002714">
    <property type="component" value="Chromosome"/>
</dbReference>
<dbReference type="GO" id="GO:0005886">
    <property type="term" value="C:plasma membrane"/>
    <property type="evidence" value="ECO:0007669"/>
    <property type="project" value="UniProtKB-SubCell"/>
</dbReference>
<dbReference type="RefSeq" id="WP_011372786.1">
    <property type="nucleotide sequence ID" value="NC_007575.1"/>
</dbReference>
<dbReference type="GO" id="GO:0032049">
    <property type="term" value="P:cardiolipin biosynthetic process"/>
    <property type="evidence" value="ECO:0007669"/>
    <property type="project" value="UniProtKB-ARBA"/>
</dbReference>
<organism evidence="8 9">
    <name type="scientific">Sulfurimonas denitrificans (strain ATCC 33889 / DSM 1251)</name>
    <name type="common">Thiomicrospira denitrificans (strain ATCC 33889 / DSM 1251)</name>
    <dbReference type="NCBI Taxonomy" id="326298"/>
    <lineage>
        <taxon>Bacteria</taxon>
        <taxon>Pseudomonadati</taxon>
        <taxon>Campylobacterota</taxon>
        <taxon>Epsilonproteobacteria</taxon>
        <taxon>Campylobacterales</taxon>
        <taxon>Sulfurimonadaceae</taxon>
        <taxon>Sulfurimonas</taxon>
    </lineage>
</organism>
<dbReference type="PANTHER" id="PTHR21248">
    <property type="entry name" value="CARDIOLIPIN SYNTHASE"/>
    <property type="match status" value="1"/>
</dbReference>
<keyword evidence="2" id="KW-1003">Cell membrane</keyword>
<evidence type="ECO:0000256" key="3">
    <source>
        <dbReference type="ARBA" id="ARBA00022692"/>
    </source>
</evidence>
<dbReference type="InterPro" id="IPR027379">
    <property type="entry name" value="CLS_N"/>
</dbReference>
<dbReference type="STRING" id="326298.Suden_1156"/>
<name>Q30RE7_SULDN</name>
<dbReference type="SUPFAM" id="SSF56024">
    <property type="entry name" value="Phospholipase D/nuclease"/>
    <property type="match status" value="2"/>
</dbReference>
<keyword evidence="3 6" id="KW-0812">Transmembrane</keyword>
<dbReference type="EMBL" id="CP000153">
    <property type="protein sequence ID" value="ABB44434.1"/>
    <property type="molecule type" value="Genomic_DNA"/>
</dbReference>
<comment type="subcellular location">
    <subcellularLocation>
        <location evidence="1">Cell membrane</location>
        <topology evidence="1">Multi-pass membrane protein</topology>
    </subcellularLocation>
</comment>
<dbReference type="PANTHER" id="PTHR21248:SF22">
    <property type="entry name" value="PHOSPHOLIPASE D"/>
    <property type="match status" value="1"/>
</dbReference>
<evidence type="ECO:0000313" key="8">
    <source>
        <dbReference type="EMBL" id="ABB44434.1"/>
    </source>
</evidence>
<dbReference type="eggNOG" id="COG1502">
    <property type="taxonomic scope" value="Bacteria"/>
</dbReference>
<accession>Q30RE7</accession>
<dbReference type="Pfam" id="PF13091">
    <property type="entry name" value="PLDc_2"/>
    <property type="match status" value="2"/>
</dbReference>
<dbReference type="InterPro" id="IPR001736">
    <property type="entry name" value="PLipase_D/transphosphatidylase"/>
</dbReference>
<feature type="transmembrane region" description="Helical" evidence="6">
    <location>
        <begin position="34"/>
        <end position="57"/>
    </location>
</feature>
<dbReference type="CDD" id="cd09162">
    <property type="entry name" value="PLDc_CLS_unchar1_2"/>
    <property type="match status" value="1"/>
</dbReference>
<dbReference type="KEGG" id="tdn:Suden_1156"/>
<protein>
    <submittedName>
        <fullName evidence="8">Phospholipase D/Transphosphatidylase</fullName>
    </submittedName>
</protein>
<evidence type="ECO:0000256" key="6">
    <source>
        <dbReference type="SAM" id="Phobius"/>
    </source>
</evidence>
<dbReference type="Pfam" id="PF13396">
    <property type="entry name" value="PLDc_N"/>
    <property type="match status" value="1"/>
</dbReference>
<dbReference type="PROSITE" id="PS50035">
    <property type="entry name" value="PLD"/>
    <property type="match status" value="2"/>
</dbReference>
<dbReference type="GO" id="GO:0030572">
    <property type="term" value="F:phosphatidyltransferase activity"/>
    <property type="evidence" value="ECO:0007669"/>
    <property type="project" value="UniProtKB-ARBA"/>
</dbReference>
<keyword evidence="9" id="KW-1185">Reference proteome</keyword>
<feature type="transmembrane region" description="Helical" evidence="6">
    <location>
        <begin position="7"/>
        <end position="28"/>
    </location>
</feature>
<feature type="domain" description="PLD phosphodiesterase" evidence="7">
    <location>
        <begin position="185"/>
        <end position="212"/>
    </location>
</feature>
<gene>
    <name evidence="8" type="ordered locus">Suden_1156</name>
</gene>
<dbReference type="Gene3D" id="3.30.870.10">
    <property type="entry name" value="Endonuclease Chain A"/>
    <property type="match status" value="2"/>
</dbReference>